<reference evidence="3" key="1">
    <citation type="submission" date="2023-05" db="EMBL/GenBank/DDBJ databases">
        <authorList>
            <person name="Stuckert A."/>
        </authorList>
    </citation>
    <scope>NUCLEOTIDE SEQUENCE</scope>
</reference>
<accession>A0ABN9AD34</accession>
<keyword evidence="4" id="KW-1185">Reference proteome</keyword>
<protein>
    <submittedName>
        <fullName evidence="3">Uncharacterized protein</fullName>
    </submittedName>
</protein>
<feature type="compositionally biased region" description="Polar residues" evidence="2">
    <location>
        <begin position="136"/>
        <end position="151"/>
    </location>
</feature>
<feature type="region of interest" description="Disordered" evidence="2">
    <location>
        <begin position="39"/>
        <end position="94"/>
    </location>
</feature>
<evidence type="ECO:0000256" key="2">
    <source>
        <dbReference type="SAM" id="MobiDB-lite"/>
    </source>
</evidence>
<feature type="non-terminal residue" evidence="3">
    <location>
        <position position="168"/>
    </location>
</feature>
<proteinExistence type="predicted"/>
<gene>
    <name evidence="3" type="ORF">SPARVUS_LOCUS350205</name>
</gene>
<comment type="caution">
    <text evidence="3">The sequence shown here is derived from an EMBL/GenBank/DDBJ whole genome shotgun (WGS) entry which is preliminary data.</text>
</comment>
<sequence length="168" mass="18269">EIVPVSGTLFHTVIDLPENKRKLSTKSKKWKSIFNLGRSGTESKSKLSRNGSVFVRGQKDMGEKATIRPAKSMDSLCSLPAEGEEDKGSRLKRPVGTGGFFIPVLKSRATGTGSTYDVSKQDSEWDGEEIAGAAGGSNQDKATKMSQTKQPPEQMKVFRIGDDSENEQ</sequence>
<dbReference type="InterPro" id="IPR051576">
    <property type="entry name" value="PX-Rho_GAP"/>
</dbReference>
<evidence type="ECO:0000313" key="3">
    <source>
        <dbReference type="EMBL" id="CAI9533354.1"/>
    </source>
</evidence>
<feature type="compositionally biased region" description="Basic and acidic residues" evidence="2">
    <location>
        <begin position="57"/>
        <end position="66"/>
    </location>
</feature>
<feature type="non-terminal residue" evidence="3">
    <location>
        <position position="1"/>
    </location>
</feature>
<keyword evidence="1" id="KW-0343">GTPase activation</keyword>
<organism evidence="3 4">
    <name type="scientific">Staurois parvus</name>
    <dbReference type="NCBI Taxonomy" id="386267"/>
    <lineage>
        <taxon>Eukaryota</taxon>
        <taxon>Metazoa</taxon>
        <taxon>Chordata</taxon>
        <taxon>Craniata</taxon>
        <taxon>Vertebrata</taxon>
        <taxon>Euteleostomi</taxon>
        <taxon>Amphibia</taxon>
        <taxon>Batrachia</taxon>
        <taxon>Anura</taxon>
        <taxon>Neobatrachia</taxon>
        <taxon>Ranoidea</taxon>
        <taxon>Ranidae</taxon>
        <taxon>Staurois</taxon>
    </lineage>
</organism>
<dbReference type="PANTHER" id="PTHR15729">
    <property type="entry name" value="CDC42 GTPASE-ACTIVATING PROTEIN"/>
    <property type="match status" value="1"/>
</dbReference>
<feature type="region of interest" description="Disordered" evidence="2">
    <location>
        <begin position="110"/>
        <end position="168"/>
    </location>
</feature>
<evidence type="ECO:0000256" key="1">
    <source>
        <dbReference type="ARBA" id="ARBA00022468"/>
    </source>
</evidence>
<dbReference type="EMBL" id="CATNWA010000125">
    <property type="protein sequence ID" value="CAI9533354.1"/>
    <property type="molecule type" value="Genomic_DNA"/>
</dbReference>
<dbReference type="Proteomes" id="UP001162483">
    <property type="component" value="Unassembled WGS sequence"/>
</dbReference>
<name>A0ABN9AD34_9NEOB</name>
<evidence type="ECO:0000313" key="4">
    <source>
        <dbReference type="Proteomes" id="UP001162483"/>
    </source>
</evidence>
<dbReference type="PANTHER" id="PTHR15729:SF3">
    <property type="entry name" value="RHO GTPASE-ACTIVATING PROTEIN 31"/>
    <property type="match status" value="1"/>
</dbReference>